<evidence type="ECO:0000256" key="6">
    <source>
        <dbReference type="ARBA" id="ARBA00023136"/>
    </source>
</evidence>
<reference evidence="11 12" key="1">
    <citation type="submission" date="2019-05" db="EMBL/GenBank/DDBJ databases">
        <title>Another draft genome of Portunus trituberculatus and its Hox gene families provides insights of decapod evolution.</title>
        <authorList>
            <person name="Jeong J.-H."/>
            <person name="Song I."/>
            <person name="Kim S."/>
            <person name="Choi T."/>
            <person name="Kim D."/>
            <person name="Ryu S."/>
            <person name="Kim W."/>
        </authorList>
    </citation>
    <scope>NUCLEOTIDE SEQUENCE [LARGE SCALE GENOMIC DNA]</scope>
    <source>
        <tissue evidence="11">Muscle</tissue>
    </source>
</reference>
<proteinExistence type="inferred from homology"/>
<dbReference type="Pfam" id="PF00001">
    <property type="entry name" value="7tm_1"/>
    <property type="match status" value="1"/>
</dbReference>
<feature type="domain" description="G-protein coupled receptors family 1 profile" evidence="10">
    <location>
        <begin position="85"/>
        <end position="176"/>
    </location>
</feature>
<dbReference type="Proteomes" id="UP000324222">
    <property type="component" value="Unassembled WGS sequence"/>
</dbReference>
<name>A0A5B7IGE3_PORTR</name>
<feature type="transmembrane region" description="Helical" evidence="9">
    <location>
        <begin position="106"/>
        <end position="127"/>
    </location>
</feature>
<dbReference type="AlphaFoldDB" id="A0A5B7IGE3"/>
<keyword evidence="8" id="KW-0807">Transducer</keyword>
<evidence type="ECO:0000256" key="1">
    <source>
        <dbReference type="ARBA" id="ARBA00004141"/>
    </source>
</evidence>
<keyword evidence="3 9" id="KW-0812">Transmembrane</keyword>
<evidence type="ECO:0000256" key="4">
    <source>
        <dbReference type="ARBA" id="ARBA00022989"/>
    </source>
</evidence>
<keyword evidence="4 9" id="KW-1133">Transmembrane helix</keyword>
<evidence type="ECO:0000256" key="2">
    <source>
        <dbReference type="ARBA" id="ARBA00010663"/>
    </source>
</evidence>
<dbReference type="GO" id="GO:0004930">
    <property type="term" value="F:G protein-coupled receptor activity"/>
    <property type="evidence" value="ECO:0007669"/>
    <property type="project" value="UniProtKB-KW"/>
</dbReference>
<evidence type="ECO:0000313" key="12">
    <source>
        <dbReference type="Proteomes" id="UP000324222"/>
    </source>
</evidence>
<dbReference type="Gene3D" id="1.20.1070.10">
    <property type="entry name" value="Rhodopsin 7-helix transmembrane proteins"/>
    <property type="match status" value="1"/>
</dbReference>
<dbReference type="InterPro" id="IPR000276">
    <property type="entry name" value="GPCR_Rhodpsn"/>
</dbReference>
<comment type="caution">
    <text evidence="11">The sequence shown here is derived from an EMBL/GenBank/DDBJ whole genome shotgun (WGS) entry which is preliminary data.</text>
</comment>
<dbReference type="InterPro" id="IPR017452">
    <property type="entry name" value="GPCR_Rhodpsn_7TM"/>
</dbReference>
<evidence type="ECO:0000256" key="5">
    <source>
        <dbReference type="ARBA" id="ARBA00023040"/>
    </source>
</evidence>
<dbReference type="PRINTS" id="PR00237">
    <property type="entry name" value="GPCRRHODOPSN"/>
</dbReference>
<gene>
    <name evidence="11" type="primary">NPFR_0</name>
    <name evidence="11" type="ORF">E2C01_075180</name>
</gene>
<organism evidence="11 12">
    <name type="scientific">Portunus trituberculatus</name>
    <name type="common">Swimming crab</name>
    <name type="synonym">Neptunus trituberculatus</name>
    <dbReference type="NCBI Taxonomy" id="210409"/>
    <lineage>
        <taxon>Eukaryota</taxon>
        <taxon>Metazoa</taxon>
        <taxon>Ecdysozoa</taxon>
        <taxon>Arthropoda</taxon>
        <taxon>Crustacea</taxon>
        <taxon>Multicrustacea</taxon>
        <taxon>Malacostraca</taxon>
        <taxon>Eumalacostraca</taxon>
        <taxon>Eucarida</taxon>
        <taxon>Decapoda</taxon>
        <taxon>Pleocyemata</taxon>
        <taxon>Brachyura</taxon>
        <taxon>Eubrachyura</taxon>
        <taxon>Portunoidea</taxon>
        <taxon>Portunidae</taxon>
        <taxon>Portuninae</taxon>
        <taxon>Portunus</taxon>
    </lineage>
</organism>
<dbReference type="GO" id="GO:0016020">
    <property type="term" value="C:membrane"/>
    <property type="evidence" value="ECO:0007669"/>
    <property type="project" value="UniProtKB-SubCell"/>
</dbReference>
<dbReference type="SUPFAM" id="SSF81321">
    <property type="entry name" value="Family A G protein-coupled receptor-like"/>
    <property type="match status" value="1"/>
</dbReference>
<evidence type="ECO:0000256" key="8">
    <source>
        <dbReference type="ARBA" id="ARBA00023224"/>
    </source>
</evidence>
<evidence type="ECO:0000256" key="9">
    <source>
        <dbReference type="SAM" id="Phobius"/>
    </source>
</evidence>
<protein>
    <submittedName>
        <fullName evidence="11">Neuropeptide F receptor</fullName>
    </submittedName>
</protein>
<dbReference type="PROSITE" id="PS50262">
    <property type="entry name" value="G_PROTEIN_RECEP_F1_2"/>
    <property type="match status" value="1"/>
</dbReference>
<evidence type="ECO:0000259" key="10">
    <source>
        <dbReference type="PROSITE" id="PS50262"/>
    </source>
</evidence>
<feature type="transmembrane region" description="Helical" evidence="9">
    <location>
        <begin position="66"/>
        <end position="94"/>
    </location>
</feature>
<keyword evidence="6 9" id="KW-0472">Membrane</keyword>
<dbReference type="PANTHER" id="PTHR24235:SF30">
    <property type="entry name" value="NEUROPEPTIDE F RECEPTOR"/>
    <property type="match status" value="1"/>
</dbReference>
<dbReference type="EMBL" id="VSRR010054480">
    <property type="protein sequence ID" value="MPC80597.1"/>
    <property type="molecule type" value="Genomic_DNA"/>
</dbReference>
<comment type="subcellular location">
    <subcellularLocation>
        <location evidence="1">Membrane</location>
        <topology evidence="1">Multi-pass membrane protein</topology>
    </subcellularLocation>
</comment>
<evidence type="ECO:0000313" key="11">
    <source>
        <dbReference type="EMBL" id="MPC80597.1"/>
    </source>
</evidence>
<accession>A0A5B7IGE3</accession>
<sequence length="176" mass="19430">MEASESPSLLEEVLTSSESDQLDSLIFGNFTNLSNNLSWLFNVSDGLNINIDLINKFQRNRRVDDVAYYALIAMYSVLIVLGSTGNSMVVAAVIRQPAMRTARNVFIINLAISDLLLCLVTMPLTLVELLSQYWPLGDQPFLCKLVGTLQATSIFVSTISITAIALDRYQVGGSMW</sequence>
<comment type="similarity">
    <text evidence="2">Belongs to the G-protein coupled receptor 1 family.</text>
</comment>
<keyword evidence="5" id="KW-0297">G-protein coupled receptor</keyword>
<evidence type="ECO:0000256" key="3">
    <source>
        <dbReference type="ARBA" id="ARBA00022692"/>
    </source>
</evidence>
<dbReference type="PANTHER" id="PTHR24235">
    <property type="entry name" value="NEUROPEPTIDE Y RECEPTOR"/>
    <property type="match status" value="1"/>
</dbReference>
<keyword evidence="12" id="KW-1185">Reference proteome</keyword>
<feature type="transmembrane region" description="Helical" evidence="9">
    <location>
        <begin position="147"/>
        <end position="166"/>
    </location>
</feature>
<evidence type="ECO:0000256" key="7">
    <source>
        <dbReference type="ARBA" id="ARBA00023170"/>
    </source>
</evidence>
<dbReference type="OrthoDB" id="9046662at2759"/>
<keyword evidence="7 11" id="KW-0675">Receptor</keyword>